<protein>
    <submittedName>
        <fullName evidence="1">Uncharacterized protein</fullName>
    </submittedName>
</protein>
<name>A0A6A6A0X7_9PLEO</name>
<evidence type="ECO:0000313" key="1">
    <source>
        <dbReference type="EMBL" id="KAF2124804.1"/>
    </source>
</evidence>
<evidence type="ECO:0000313" key="2">
    <source>
        <dbReference type="Proteomes" id="UP000799771"/>
    </source>
</evidence>
<sequence>MCHGYPGKPYSSSNRNTIMRHVGVDCWGLHAVWDVGVDTRRSCCHHLSRLVEWVGPRRPTNSQFLRPLPPYLPQSSSCQGPPTALPNSSSPCCIVAPQPYPPTVQPEAHNCTGPLQEAVAPRPLQANLLLQKTPIF</sequence>
<gene>
    <name evidence="1" type="ORF">P153DRAFT_127525</name>
</gene>
<dbReference type="EMBL" id="ML977518">
    <property type="protein sequence ID" value="KAF2124804.1"/>
    <property type="molecule type" value="Genomic_DNA"/>
</dbReference>
<dbReference type="GeneID" id="54402454"/>
<proteinExistence type="predicted"/>
<accession>A0A6A6A0X7</accession>
<keyword evidence="2" id="KW-1185">Reference proteome</keyword>
<dbReference type="RefSeq" id="XP_033519197.1">
    <property type="nucleotide sequence ID" value="XM_033662022.1"/>
</dbReference>
<organism evidence="1 2">
    <name type="scientific">Dothidotthia symphoricarpi CBS 119687</name>
    <dbReference type="NCBI Taxonomy" id="1392245"/>
    <lineage>
        <taxon>Eukaryota</taxon>
        <taxon>Fungi</taxon>
        <taxon>Dikarya</taxon>
        <taxon>Ascomycota</taxon>
        <taxon>Pezizomycotina</taxon>
        <taxon>Dothideomycetes</taxon>
        <taxon>Pleosporomycetidae</taxon>
        <taxon>Pleosporales</taxon>
        <taxon>Dothidotthiaceae</taxon>
        <taxon>Dothidotthia</taxon>
    </lineage>
</organism>
<reference evidence="1" key="1">
    <citation type="journal article" date="2020" name="Stud. Mycol.">
        <title>101 Dothideomycetes genomes: a test case for predicting lifestyles and emergence of pathogens.</title>
        <authorList>
            <person name="Haridas S."/>
            <person name="Albert R."/>
            <person name="Binder M."/>
            <person name="Bloem J."/>
            <person name="Labutti K."/>
            <person name="Salamov A."/>
            <person name="Andreopoulos B."/>
            <person name="Baker S."/>
            <person name="Barry K."/>
            <person name="Bills G."/>
            <person name="Bluhm B."/>
            <person name="Cannon C."/>
            <person name="Castanera R."/>
            <person name="Culley D."/>
            <person name="Daum C."/>
            <person name="Ezra D."/>
            <person name="Gonzalez J."/>
            <person name="Henrissat B."/>
            <person name="Kuo A."/>
            <person name="Liang C."/>
            <person name="Lipzen A."/>
            <person name="Lutzoni F."/>
            <person name="Magnuson J."/>
            <person name="Mondo S."/>
            <person name="Nolan M."/>
            <person name="Ohm R."/>
            <person name="Pangilinan J."/>
            <person name="Park H.-J."/>
            <person name="Ramirez L."/>
            <person name="Alfaro M."/>
            <person name="Sun H."/>
            <person name="Tritt A."/>
            <person name="Yoshinaga Y."/>
            <person name="Zwiers L.-H."/>
            <person name="Turgeon B."/>
            <person name="Goodwin S."/>
            <person name="Spatafora J."/>
            <person name="Crous P."/>
            <person name="Grigoriev I."/>
        </authorList>
    </citation>
    <scope>NUCLEOTIDE SEQUENCE</scope>
    <source>
        <strain evidence="1">CBS 119687</strain>
    </source>
</reference>
<dbReference type="AlphaFoldDB" id="A0A6A6A0X7"/>
<dbReference type="Proteomes" id="UP000799771">
    <property type="component" value="Unassembled WGS sequence"/>
</dbReference>